<evidence type="ECO:0000313" key="2">
    <source>
        <dbReference type="WBParaSite" id="GPUH_0000114901-mRNA-1"/>
    </source>
</evidence>
<keyword evidence="1" id="KW-1133">Transmembrane helix</keyword>
<dbReference type="AlphaFoldDB" id="A0A183CXF8"/>
<name>A0A183CXF8_9BILA</name>
<organism evidence="2">
    <name type="scientific">Gongylonema pulchrum</name>
    <dbReference type="NCBI Taxonomy" id="637853"/>
    <lineage>
        <taxon>Eukaryota</taxon>
        <taxon>Metazoa</taxon>
        <taxon>Ecdysozoa</taxon>
        <taxon>Nematoda</taxon>
        <taxon>Chromadorea</taxon>
        <taxon>Rhabditida</taxon>
        <taxon>Spirurina</taxon>
        <taxon>Spiruromorpha</taxon>
        <taxon>Spiruroidea</taxon>
        <taxon>Gongylonematidae</taxon>
        <taxon>Gongylonema</taxon>
    </lineage>
</organism>
<feature type="transmembrane region" description="Helical" evidence="1">
    <location>
        <begin position="6"/>
        <end position="31"/>
    </location>
</feature>
<sequence length="108" mass="12569">LYTFLEIFFLTLFMSMVHIFTGITCMMRLIIRNRYRGRPIHSRQDTEFIDDNGIPVPILGEATSLKSANSGRSGRLTKTLKKYFFLIFKKRHKTKDFVGETLKTISTT</sequence>
<dbReference type="WBParaSite" id="GPUH_0000114901-mRNA-1">
    <property type="protein sequence ID" value="GPUH_0000114901-mRNA-1"/>
    <property type="gene ID" value="GPUH_0000114901"/>
</dbReference>
<reference evidence="2" key="1">
    <citation type="submission" date="2016-06" db="UniProtKB">
        <authorList>
            <consortium name="WormBaseParasite"/>
        </authorList>
    </citation>
    <scope>IDENTIFICATION</scope>
</reference>
<protein>
    <submittedName>
        <fullName evidence="2">G protein-coupled receptor</fullName>
    </submittedName>
</protein>
<evidence type="ECO:0000256" key="1">
    <source>
        <dbReference type="SAM" id="Phobius"/>
    </source>
</evidence>
<keyword evidence="1" id="KW-0472">Membrane</keyword>
<keyword evidence="1" id="KW-0812">Transmembrane</keyword>
<accession>A0A183CXF8</accession>
<proteinExistence type="predicted"/>